<organism evidence="1 2">
    <name type="scientific">Streptomyces wuyuanensis</name>
    <dbReference type="NCBI Taxonomy" id="1196353"/>
    <lineage>
        <taxon>Bacteria</taxon>
        <taxon>Bacillati</taxon>
        <taxon>Actinomycetota</taxon>
        <taxon>Actinomycetes</taxon>
        <taxon>Kitasatosporales</taxon>
        <taxon>Streptomycetaceae</taxon>
        <taxon>Streptomyces</taxon>
    </lineage>
</organism>
<sequence>MVVSGRSVVFRPGPRRETDMEWISDARLAAGPDATWYLETAFTPGAHLGAVYDDPTTPVVVTGIEELSTIRIPSGRLVVDAPWHDDETWQYERGLPTSPPRELAIRIPPGTYGVEIAWTAGPYEFFGETFDGVACAATRLCISDEPVAGWEMGLGVDDDIDLLEPGEQFRFGSDANVGCFADAGAWTALSAPFRTYVDGRPVPHDPEPLSDGCQRVSDETQRADLVTFTAESGGVVWLGRTETGDVAAIVVTSGMAGATA</sequence>
<dbReference type="Pfam" id="PF14025">
    <property type="entry name" value="DUF4241"/>
    <property type="match status" value="1"/>
</dbReference>
<keyword evidence="2" id="KW-1185">Reference proteome</keyword>
<accession>A0A1H0A552</accession>
<protein>
    <recommendedName>
        <fullName evidence="3">DUF4241 domain-containing protein</fullName>
    </recommendedName>
</protein>
<evidence type="ECO:0000313" key="2">
    <source>
        <dbReference type="Proteomes" id="UP000199063"/>
    </source>
</evidence>
<dbReference type="OrthoDB" id="9789980at2"/>
<dbReference type="EMBL" id="FNHI01000023">
    <property type="protein sequence ID" value="SDN27856.1"/>
    <property type="molecule type" value="Genomic_DNA"/>
</dbReference>
<dbReference type="AlphaFoldDB" id="A0A1H0A552"/>
<proteinExistence type="predicted"/>
<evidence type="ECO:0008006" key="3">
    <source>
        <dbReference type="Google" id="ProtNLM"/>
    </source>
</evidence>
<name>A0A1H0A552_9ACTN</name>
<gene>
    <name evidence="1" type="ORF">SAMN05444921_12356</name>
</gene>
<reference evidence="2" key="1">
    <citation type="submission" date="2016-10" db="EMBL/GenBank/DDBJ databases">
        <authorList>
            <person name="Varghese N."/>
            <person name="Submissions S."/>
        </authorList>
    </citation>
    <scope>NUCLEOTIDE SEQUENCE [LARGE SCALE GENOMIC DNA]</scope>
    <source>
        <strain evidence="2">CGMCC 4.7042</strain>
    </source>
</reference>
<dbReference type="InterPro" id="IPR025335">
    <property type="entry name" value="DUF4241"/>
</dbReference>
<dbReference type="STRING" id="1196353.SAMN05444921_12356"/>
<evidence type="ECO:0000313" key="1">
    <source>
        <dbReference type="EMBL" id="SDN27856.1"/>
    </source>
</evidence>
<dbReference type="Proteomes" id="UP000199063">
    <property type="component" value="Unassembled WGS sequence"/>
</dbReference>